<dbReference type="EMBL" id="CADIJR010000038">
    <property type="protein sequence ID" value="CAB3669756.1"/>
    <property type="molecule type" value="Genomic_DNA"/>
</dbReference>
<proteinExistence type="predicted"/>
<name>A0A6J5AIV2_9BURK</name>
<feature type="chain" id="PRO_5027073567" description="Lipoprotein" evidence="1">
    <location>
        <begin position="23"/>
        <end position="197"/>
    </location>
</feature>
<sequence length="197" mass="21476">MILPSRSRRLQRAAVLALPLLAACSTQPKAPKAPERVTGNGGSMVRYSSKQTVIDLTADERAALDRIRVRAYPAVAPARALRACVEALTAAGYTQVAADSATEIVSGEQHEALVSKRREMLRGLLKSQGLAYGAKPDHKSTYAQLVLREEGGTTRVWANLNETVWDSNGDARTRQVTDPERYEAFFRRLDALVSGTP</sequence>
<dbReference type="PROSITE" id="PS51257">
    <property type="entry name" value="PROKAR_LIPOPROTEIN"/>
    <property type="match status" value="1"/>
</dbReference>
<feature type="signal peptide" evidence="1">
    <location>
        <begin position="1"/>
        <end position="22"/>
    </location>
</feature>
<gene>
    <name evidence="2" type="ORF">LMG26845_03708</name>
</gene>
<keyword evidence="1" id="KW-0732">Signal</keyword>
<keyword evidence="3" id="KW-1185">Reference proteome</keyword>
<dbReference type="RefSeq" id="WP_054460622.1">
    <property type="nucleotide sequence ID" value="NZ_JAJLPR010000121.1"/>
</dbReference>
<organism evidence="2 3">
    <name type="scientific">Achromobacter insuavis</name>
    <dbReference type="NCBI Taxonomy" id="1287735"/>
    <lineage>
        <taxon>Bacteria</taxon>
        <taxon>Pseudomonadati</taxon>
        <taxon>Pseudomonadota</taxon>
        <taxon>Betaproteobacteria</taxon>
        <taxon>Burkholderiales</taxon>
        <taxon>Alcaligenaceae</taxon>
        <taxon>Achromobacter</taxon>
    </lineage>
</organism>
<evidence type="ECO:0000256" key="1">
    <source>
        <dbReference type="SAM" id="SignalP"/>
    </source>
</evidence>
<reference evidence="2 3" key="1">
    <citation type="submission" date="2020-04" db="EMBL/GenBank/DDBJ databases">
        <authorList>
            <person name="De Canck E."/>
        </authorList>
    </citation>
    <scope>NUCLEOTIDE SEQUENCE [LARGE SCALE GENOMIC DNA]</scope>
    <source>
        <strain evidence="2 3">LMG 26845</strain>
    </source>
</reference>
<protein>
    <recommendedName>
        <fullName evidence="4">Lipoprotein</fullName>
    </recommendedName>
</protein>
<evidence type="ECO:0000313" key="3">
    <source>
        <dbReference type="Proteomes" id="UP000507979"/>
    </source>
</evidence>
<dbReference type="Proteomes" id="UP000507979">
    <property type="component" value="Unassembled WGS sequence"/>
</dbReference>
<accession>A0A6J5AIV2</accession>
<evidence type="ECO:0000313" key="2">
    <source>
        <dbReference type="EMBL" id="CAB3669756.1"/>
    </source>
</evidence>
<dbReference type="AlphaFoldDB" id="A0A6J5AIV2"/>
<evidence type="ECO:0008006" key="4">
    <source>
        <dbReference type="Google" id="ProtNLM"/>
    </source>
</evidence>